<reference evidence="2" key="1">
    <citation type="journal article" date="2012" name="Science">
        <title>The Paleozoic origin of enzymatic lignin decomposition reconstructed from 31 fungal genomes.</title>
        <authorList>
            <person name="Floudas D."/>
            <person name="Binder M."/>
            <person name="Riley R."/>
            <person name="Barry K."/>
            <person name="Blanchette R.A."/>
            <person name="Henrissat B."/>
            <person name="Martinez A.T."/>
            <person name="Otillar R."/>
            <person name="Spatafora J.W."/>
            <person name="Yadav J.S."/>
            <person name="Aerts A."/>
            <person name="Benoit I."/>
            <person name="Boyd A."/>
            <person name="Carlson A."/>
            <person name="Copeland A."/>
            <person name="Coutinho P.M."/>
            <person name="de Vries R.P."/>
            <person name="Ferreira P."/>
            <person name="Findley K."/>
            <person name="Foster B."/>
            <person name="Gaskell J."/>
            <person name="Glotzer D."/>
            <person name="Gorecki P."/>
            <person name="Heitman J."/>
            <person name="Hesse C."/>
            <person name="Hori C."/>
            <person name="Igarashi K."/>
            <person name="Jurgens J.A."/>
            <person name="Kallen N."/>
            <person name="Kersten P."/>
            <person name="Kohler A."/>
            <person name="Kuees U."/>
            <person name="Kumar T.K.A."/>
            <person name="Kuo A."/>
            <person name="LaButti K."/>
            <person name="Larrondo L.F."/>
            <person name="Lindquist E."/>
            <person name="Ling A."/>
            <person name="Lombard V."/>
            <person name="Lucas S."/>
            <person name="Lundell T."/>
            <person name="Martin R."/>
            <person name="McLaughlin D.J."/>
            <person name="Morgenstern I."/>
            <person name="Morin E."/>
            <person name="Murat C."/>
            <person name="Nagy L.G."/>
            <person name="Nolan M."/>
            <person name="Ohm R.A."/>
            <person name="Patyshakuliyeva A."/>
            <person name="Rokas A."/>
            <person name="Ruiz-Duenas F.J."/>
            <person name="Sabat G."/>
            <person name="Salamov A."/>
            <person name="Samejima M."/>
            <person name="Schmutz J."/>
            <person name="Slot J.C."/>
            <person name="St John F."/>
            <person name="Stenlid J."/>
            <person name="Sun H."/>
            <person name="Sun S."/>
            <person name="Syed K."/>
            <person name="Tsang A."/>
            <person name="Wiebenga A."/>
            <person name="Young D."/>
            <person name="Pisabarro A."/>
            <person name="Eastwood D.C."/>
            <person name="Martin F."/>
            <person name="Cullen D."/>
            <person name="Grigoriev I.V."/>
            <person name="Hibbett D.S."/>
        </authorList>
    </citation>
    <scope>NUCLEOTIDE SEQUENCE [LARGE SCALE GENOMIC DNA]</scope>
    <source>
        <strain evidence="2">RWD-64-598 SS2</strain>
    </source>
</reference>
<dbReference type="RefSeq" id="XP_007770728.1">
    <property type="nucleotide sequence ID" value="XM_007772538.1"/>
</dbReference>
<dbReference type="EMBL" id="JH711581">
    <property type="protein sequence ID" value="EIW78989.1"/>
    <property type="molecule type" value="Genomic_DNA"/>
</dbReference>
<dbReference type="Proteomes" id="UP000053558">
    <property type="component" value="Unassembled WGS sequence"/>
</dbReference>
<dbReference type="GeneID" id="19201167"/>
<name>A0A5M3MIB9_CONPW</name>
<keyword evidence="2" id="KW-1185">Reference proteome</keyword>
<proteinExistence type="predicted"/>
<dbReference type="OrthoDB" id="3228793at2759"/>
<gene>
    <name evidence="1" type="ORF">CONPUDRAFT_138238</name>
</gene>
<organism evidence="1 2">
    <name type="scientific">Coniophora puteana (strain RWD-64-598)</name>
    <name type="common">Brown rot fungus</name>
    <dbReference type="NCBI Taxonomy" id="741705"/>
    <lineage>
        <taxon>Eukaryota</taxon>
        <taxon>Fungi</taxon>
        <taxon>Dikarya</taxon>
        <taxon>Basidiomycota</taxon>
        <taxon>Agaricomycotina</taxon>
        <taxon>Agaricomycetes</taxon>
        <taxon>Agaricomycetidae</taxon>
        <taxon>Boletales</taxon>
        <taxon>Coniophorineae</taxon>
        <taxon>Coniophoraceae</taxon>
        <taxon>Coniophora</taxon>
    </lineage>
</organism>
<accession>A0A5M3MIB9</accession>
<dbReference type="SUPFAM" id="SSF50370">
    <property type="entry name" value="Ricin B-like lectins"/>
    <property type="match status" value="1"/>
</dbReference>
<dbReference type="KEGG" id="cput:CONPUDRAFT_138238"/>
<protein>
    <submittedName>
        <fullName evidence="1">Carbohydrate-binding module family 13 protein</fullName>
    </submittedName>
</protein>
<dbReference type="Gene3D" id="2.80.10.50">
    <property type="match status" value="1"/>
</dbReference>
<dbReference type="AlphaFoldDB" id="A0A5M3MIB9"/>
<dbReference type="InterPro" id="IPR035992">
    <property type="entry name" value="Ricin_B-like_lectins"/>
</dbReference>
<comment type="caution">
    <text evidence="1">The sequence shown here is derived from an EMBL/GenBank/DDBJ whole genome shotgun (WGS) entry which is preliminary data.</text>
</comment>
<evidence type="ECO:0000313" key="1">
    <source>
        <dbReference type="EMBL" id="EIW78989.1"/>
    </source>
</evidence>
<evidence type="ECO:0000313" key="2">
    <source>
        <dbReference type="Proteomes" id="UP000053558"/>
    </source>
</evidence>
<sequence>MQTTPIRPGTYLLLQFGGRMAMDLTNKHTVTGYTKHEKNNQKWEISPFGAGYSIKSVTGPIERYVACETDTSVSTKPYPVSWRIESISRNEETNFQIVWPNSQLAITLTSSDPGTKVRLAPVGDPGQEWTTRRVGEVRTNVAPGAPMTTQSTYTLSSSDSEPAIRIEGAGSHPTIVINDRNTIPENGELVFTTTTTWSNTMTSTVTKFERIMK</sequence>